<dbReference type="EMBL" id="CP029463">
    <property type="protein sequence ID" value="AWM13844.1"/>
    <property type="molecule type" value="Genomic_DNA"/>
</dbReference>
<dbReference type="RefSeq" id="WP_109569211.1">
    <property type="nucleotide sequence ID" value="NZ_CP029463.1"/>
</dbReference>
<keyword evidence="2" id="KW-0378">Hydrolase</keyword>
<dbReference type="Pfam" id="PF18962">
    <property type="entry name" value="Por_Secre_tail"/>
    <property type="match status" value="1"/>
</dbReference>
<dbReference type="InterPro" id="IPR026444">
    <property type="entry name" value="Secre_tail"/>
</dbReference>
<feature type="domain" description="Secretion system C-terminal sorting" evidence="6">
    <location>
        <begin position="481"/>
        <end position="550"/>
    </location>
</feature>
<dbReference type="Gene3D" id="2.60.120.260">
    <property type="entry name" value="Galactose-binding domain-like"/>
    <property type="match status" value="1"/>
</dbReference>
<reference evidence="7 8" key="1">
    <citation type="submission" date="2018-05" db="EMBL/GenBank/DDBJ databases">
        <title>Flavobacterium sp. MEBiC07310.</title>
        <authorList>
            <person name="Baek K."/>
        </authorList>
    </citation>
    <scope>NUCLEOTIDE SEQUENCE [LARGE SCALE GENOMIC DNA]</scope>
    <source>
        <strain evidence="7 8">MEBiC07310</strain>
    </source>
</reference>
<name>A0A2U8QVE1_9FLAO</name>
<feature type="chain" id="PRO_5016101033" description="Secretion system C-terminal sorting domain-containing protein" evidence="3">
    <location>
        <begin position="23"/>
        <end position="551"/>
    </location>
</feature>
<proteinExistence type="predicted"/>
<evidence type="ECO:0000256" key="1">
    <source>
        <dbReference type="ARBA" id="ARBA00022729"/>
    </source>
</evidence>
<dbReference type="Pfam" id="PF02018">
    <property type="entry name" value="CBM_4_9"/>
    <property type="match status" value="1"/>
</dbReference>
<evidence type="ECO:0008006" key="9">
    <source>
        <dbReference type="Google" id="ProtNLM"/>
    </source>
</evidence>
<evidence type="ECO:0000259" key="6">
    <source>
        <dbReference type="Pfam" id="PF18962"/>
    </source>
</evidence>
<dbReference type="Proteomes" id="UP000245429">
    <property type="component" value="Chromosome"/>
</dbReference>
<dbReference type="OrthoDB" id="1056765at2"/>
<dbReference type="KEGG" id="fse:DI487_08195"/>
<dbReference type="AlphaFoldDB" id="A0A2U8QVE1"/>
<dbReference type="InterPro" id="IPR008979">
    <property type="entry name" value="Galactose-bd-like_sf"/>
</dbReference>
<keyword evidence="8" id="KW-1185">Reference proteome</keyword>
<dbReference type="GO" id="GO:0016798">
    <property type="term" value="F:hydrolase activity, acting on glycosyl bonds"/>
    <property type="evidence" value="ECO:0007669"/>
    <property type="project" value="InterPro"/>
</dbReference>
<keyword evidence="1 3" id="KW-0732">Signal</keyword>
<feature type="signal peptide" evidence="3">
    <location>
        <begin position="1"/>
        <end position="22"/>
    </location>
</feature>
<sequence>MKKLYLLSILFISTLSFGQNLAVNGGFENWTGGVVDSWTTIDPYITVEEELAFFTEGSKSAKFTVTTQTQADTDFRQTINVVAGTTYDVSFDVYQLDNESRARLYVDGYLNYSDDTLLNQWQTVTNTYTAATTGTIEIGLRFYDTSANWTGAGSIMYIDNFQFVAQSTPSIAITNPVDGSSTINTDVNIDLSIQNFNVATAGNGDGHISYTVDGGAAIMKYDVTPIALTGLSVGSHTVYAELVDDSDVAIIPAANATVTFDVVALNVVTDLAAMRADVIANGAGSYYQISSNPVISYSRSSRNQKYVQDASAGVLIDDNDGIMPYNDGTGSGPVQGDALSGLQGYTVDYNGVLEFIPIATATVASSGNSITPQVVTASDITSNIEAYESELVQINSATFADGDGTATFASGANYIANDGTDITFRTMFSEANYIGTVIPTTPQTLVVLVAEYNGTAQVVARNLADMPLETRSFDAVDGLTMYPNPVSGATLYINTTANTSKQVQVYDVLGKQVINATVSNNTLNVANLNSGIYIVKITEEGKTATRKLIVR</sequence>
<accession>A0A2U8QVE1</accession>
<evidence type="ECO:0000313" key="8">
    <source>
        <dbReference type="Proteomes" id="UP000245429"/>
    </source>
</evidence>
<evidence type="ECO:0000259" key="4">
    <source>
        <dbReference type="Pfam" id="PF02018"/>
    </source>
</evidence>
<evidence type="ECO:0000256" key="3">
    <source>
        <dbReference type="SAM" id="SignalP"/>
    </source>
</evidence>
<dbReference type="InterPro" id="IPR003305">
    <property type="entry name" value="CenC_carb-bd"/>
</dbReference>
<dbReference type="InterPro" id="IPR043744">
    <property type="entry name" value="DUF5689"/>
</dbReference>
<dbReference type="NCBIfam" id="TIGR04183">
    <property type="entry name" value="Por_Secre_tail"/>
    <property type="match status" value="1"/>
</dbReference>
<evidence type="ECO:0000313" key="7">
    <source>
        <dbReference type="EMBL" id="AWM13844.1"/>
    </source>
</evidence>
<feature type="domain" description="DUF5689" evidence="5">
    <location>
        <begin position="364"/>
        <end position="465"/>
    </location>
</feature>
<evidence type="ECO:0000256" key="2">
    <source>
        <dbReference type="ARBA" id="ARBA00022801"/>
    </source>
</evidence>
<protein>
    <recommendedName>
        <fullName evidence="9">Secretion system C-terminal sorting domain-containing protein</fullName>
    </recommendedName>
</protein>
<gene>
    <name evidence="7" type="ORF">DI487_08195</name>
</gene>
<feature type="domain" description="CBM-cenC" evidence="4">
    <location>
        <begin position="19"/>
        <end position="131"/>
    </location>
</feature>
<dbReference type="SUPFAM" id="SSF49785">
    <property type="entry name" value="Galactose-binding domain-like"/>
    <property type="match status" value="1"/>
</dbReference>
<organism evidence="7 8">
    <name type="scientific">Flavobacterium sediminis</name>
    <dbReference type="NCBI Taxonomy" id="2201181"/>
    <lineage>
        <taxon>Bacteria</taxon>
        <taxon>Pseudomonadati</taxon>
        <taxon>Bacteroidota</taxon>
        <taxon>Flavobacteriia</taxon>
        <taxon>Flavobacteriales</taxon>
        <taxon>Flavobacteriaceae</taxon>
        <taxon>Flavobacterium</taxon>
    </lineage>
</organism>
<dbReference type="Pfam" id="PF18942">
    <property type="entry name" value="DUF5689"/>
    <property type="match status" value="1"/>
</dbReference>
<evidence type="ECO:0000259" key="5">
    <source>
        <dbReference type="Pfam" id="PF18942"/>
    </source>
</evidence>